<evidence type="ECO:0000313" key="2">
    <source>
        <dbReference type="Proteomes" id="UP000320735"/>
    </source>
</evidence>
<dbReference type="SUPFAM" id="SSF51621">
    <property type="entry name" value="Phosphoenolpyruvate/pyruvate domain"/>
    <property type="match status" value="1"/>
</dbReference>
<comment type="caution">
    <text evidence="1">The sequence shown here is derived from an EMBL/GenBank/DDBJ whole genome shotgun (WGS) entry which is preliminary data.</text>
</comment>
<dbReference type="EMBL" id="SJPP01000001">
    <property type="protein sequence ID" value="TWU12667.1"/>
    <property type="molecule type" value="Genomic_DNA"/>
</dbReference>
<sequence>MRFSRKLQFGFTVCCNSLVECYYYCRIAGPEQHCYLTVLIRTKIRAFPQLLTVCSLVKTTTALRQLIQRPGIVRSLGAHDVFSALVMEQAGIDMLFAGGFGVAASALGMPDVGLMTLTEMAEVVRRMADRLSIPVVADGDTGHGDLHNVARTVREMESAGAAGILLEDQVHPKRCGHLAGKEVIPAAEMRLKLRAALDARRDPEFVIFARTDALAVEGFDSAIERAGGFADEGADVCFVEGPTSGEQLAQIPRKLDVPLLANMLTGGVTPVVPFVELEQMGYKIAVCPIAGLLATGAVIRRLTESVLESGQVDPTTDALMTFEEVKSVLGLQETLNLRRRLES</sequence>
<dbReference type="InterPro" id="IPR018523">
    <property type="entry name" value="Isocitrate_lyase_ph_CS"/>
</dbReference>
<dbReference type="PANTHER" id="PTHR42905">
    <property type="entry name" value="PHOSPHOENOLPYRUVATE CARBOXYLASE"/>
    <property type="match status" value="1"/>
</dbReference>
<dbReference type="GO" id="GO:0047529">
    <property type="term" value="F:2,3-dimethylmalate lyase activity"/>
    <property type="evidence" value="ECO:0007669"/>
    <property type="project" value="UniProtKB-EC"/>
</dbReference>
<dbReference type="Gene3D" id="3.20.20.60">
    <property type="entry name" value="Phosphoenolpyruvate-binding domains"/>
    <property type="match status" value="1"/>
</dbReference>
<gene>
    <name evidence="1" type="primary">dml</name>
    <name evidence="1" type="ORF">CA54_14910</name>
</gene>
<protein>
    <submittedName>
        <fullName evidence="1">2,3-dimethylmalate lyase</fullName>
        <ecNumber evidence="1">4.1.3.32</ecNumber>
    </submittedName>
</protein>
<dbReference type="Pfam" id="PF13714">
    <property type="entry name" value="PEP_mutase"/>
    <property type="match status" value="1"/>
</dbReference>
<dbReference type="PANTHER" id="PTHR42905:SF5">
    <property type="entry name" value="CARBOXYVINYL-CARBOXYPHOSPHONATE PHOSPHORYLMUTASE, CHLOROPLASTIC"/>
    <property type="match status" value="1"/>
</dbReference>
<accession>A0A5C6BLW3</accession>
<evidence type="ECO:0000313" key="1">
    <source>
        <dbReference type="EMBL" id="TWU12667.1"/>
    </source>
</evidence>
<keyword evidence="1" id="KW-0456">Lyase</keyword>
<dbReference type="PROSITE" id="PS00161">
    <property type="entry name" value="ISOCITRATE_LYASE"/>
    <property type="match status" value="1"/>
</dbReference>
<keyword evidence="2" id="KW-1185">Reference proteome</keyword>
<name>A0A5C6BLW3_9PLAN</name>
<organism evidence="1 2">
    <name type="scientific">Symmachiella macrocystis</name>
    <dbReference type="NCBI Taxonomy" id="2527985"/>
    <lineage>
        <taxon>Bacteria</taxon>
        <taxon>Pseudomonadati</taxon>
        <taxon>Planctomycetota</taxon>
        <taxon>Planctomycetia</taxon>
        <taxon>Planctomycetales</taxon>
        <taxon>Planctomycetaceae</taxon>
        <taxon>Symmachiella</taxon>
    </lineage>
</organism>
<dbReference type="InterPro" id="IPR039556">
    <property type="entry name" value="ICL/PEPM"/>
</dbReference>
<dbReference type="Proteomes" id="UP000320735">
    <property type="component" value="Unassembled WGS sequence"/>
</dbReference>
<dbReference type="InterPro" id="IPR015813">
    <property type="entry name" value="Pyrv/PenolPyrv_kinase-like_dom"/>
</dbReference>
<dbReference type="AlphaFoldDB" id="A0A5C6BLW3"/>
<dbReference type="CDD" id="cd00377">
    <property type="entry name" value="ICL_PEPM"/>
    <property type="match status" value="1"/>
</dbReference>
<dbReference type="EC" id="4.1.3.32" evidence="1"/>
<reference evidence="1 2" key="1">
    <citation type="submission" date="2019-02" db="EMBL/GenBank/DDBJ databases">
        <title>Deep-cultivation of Planctomycetes and their phenomic and genomic characterization uncovers novel biology.</title>
        <authorList>
            <person name="Wiegand S."/>
            <person name="Jogler M."/>
            <person name="Boedeker C."/>
            <person name="Pinto D."/>
            <person name="Vollmers J."/>
            <person name="Rivas-Marin E."/>
            <person name="Kohn T."/>
            <person name="Peeters S.H."/>
            <person name="Heuer A."/>
            <person name="Rast P."/>
            <person name="Oberbeckmann S."/>
            <person name="Bunk B."/>
            <person name="Jeske O."/>
            <person name="Meyerdierks A."/>
            <person name="Storesund J.E."/>
            <person name="Kallscheuer N."/>
            <person name="Luecker S."/>
            <person name="Lage O.M."/>
            <person name="Pohl T."/>
            <person name="Merkel B.J."/>
            <person name="Hornburger P."/>
            <person name="Mueller R.-W."/>
            <person name="Bruemmer F."/>
            <person name="Labrenz M."/>
            <person name="Spormann A.M."/>
            <person name="Op Den Camp H."/>
            <person name="Overmann J."/>
            <person name="Amann R."/>
            <person name="Jetten M.S.M."/>
            <person name="Mascher T."/>
            <person name="Medema M.H."/>
            <person name="Devos D.P."/>
            <person name="Kaster A.-K."/>
            <person name="Ovreas L."/>
            <person name="Rohde M."/>
            <person name="Galperin M.Y."/>
            <person name="Jogler C."/>
        </authorList>
    </citation>
    <scope>NUCLEOTIDE SEQUENCE [LARGE SCALE GENOMIC DNA]</scope>
    <source>
        <strain evidence="1 2">CA54</strain>
    </source>
</reference>
<proteinExistence type="predicted"/>
<dbReference type="InterPro" id="IPR040442">
    <property type="entry name" value="Pyrv_kinase-like_dom_sf"/>
</dbReference>